<keyword evidence="6 10" id="KW-0573">Peptidoglycan synthesis</keyword>
<name>A0A6M6E151_PRIMG</name>
<gene>
    <name evidence="10" type="primary">murG</name>
    <name evidence="13" type="ORF">FDZ14_32350</name>
</gene>
<dbReference type="GO" id="GO:0005886">
    <property type="term" value="C:plasma membrane"/>
    <property type="evidence" value="ECO:0007669"/>
    <property type="project" value="UniProtKB-SubCell"/>
</dbReference>
<geneLocation type="plasmid" evidence="14">
    <name>pfdu301a</name>
</geneLocation>
<evidence type="ECO:0000256" key="4">
    <source>
        <dbReference type="ARBA" id="ARBA00022679"/>
    </source>
</evidence>
<evidence type="ECO:0000256" key="9">
    <source>
        <dbReference type="ARBA" id="ARBA00023316"/>
    </source>
</evidence>
<feature type="domain" description="Glycosyltransferase family 28 N-terminal" evidence="11">
    <location>
        <begin position="7"/>
        <end position="146"/>
    </location>
</feature>
<comment type="similarity">
    <text evidence="10">Belongs to the glycosyltransferase 28 family. MurG subfamily.</text>
</comment>
<dbReference type="EMBL" id="CP045273">
    <property type="protein sequence ID" value="QJX80783.1"/>
    <property type="molecule type" value="Genomic_DNA"/>
</dbReference>
<dbReference type="CDD" id="cd03785">
    <property type="entry name" value="GT28_MurG"/>
    <property type="match status" value="1"/>
</dbReference>
<dbReference type="PANTHER" id="PTHR21015">
    <property type="entry name" value="UDP-N-ACETYLGLUCOSAMINE--N-ACETYLMURAMYL-(PENTAPEPTIDE) PYROPHOSPHORYL-UNDECAPRENOL N-ACETYLGLUCOSAMINE TRANSFERASE 1"/>
    <property type="match status" value="1"/>
</dbReference>
<keyword evidence="9 10" id="KW-0961">Cell wall biogenesis/degradation</keyword>
<feature type="binding site" evidence="10">
    <location>
        <position position="186"/>
    </location>
    <ligand>
        <name>UDP-N-acetyl-alpha-D-glucosamine</name>
        <dbReference type="ChEBI" id="CHEBI:57705"/>
    </ligand>
</feature>
<evidence type="ECO:0000256" key="6">
    <source>
        <dbReference type="ARBA" id="ARBA00022984"/>
    </source>
</evidence>
<evidence type="ECO:0000259" key="11">
    <source>
        <dbReference type="Pfam" id="PF03033"/>
    </source>
</evidence>
<sequence>MKDTYKVVITGGGTAGHITPALSIARSLIDNFQTKIYYLGNENFLEKELAHKEGFPFFHIHSQGMEGKNPIDKWKNFIARNSKGIIEAYRHLKNINPDFVVSTGGFVTAPVLAAARILSIPYFIHEQNTVMGRVNKLFVKNAKEVYYSFEETLGGKSLREGMTYGNPVPINEAIKPGNSLVVLGGSGGSEFLNQWALSFAKANPKVSIHLQAGRKNVEALEIQKEKGKLKNLTIHGFVNIVEMYEKAKMVVTRGGTSSLFELANAEIPSIVVPLPNSMDNHQYLNGLHFQQLGGMKVVEQSEQKNDRTLDKVTLEWINGKNILEEKRKNLHNFSYKNCADKISSDIITVMNELT</sequence>
<dbReference type="Pfam" id="PF03033">
    <property type="entry name" value="Glyco_transf_28"/>
    <property type="match status" value="1"/>
</dbReference>
<keyword evidence="1 10" id="KW-1003">Cell membrane</keyword>
<dbReference type="RefSeq" id="WP_171778782.1">
    <property type="nucleotide sequence ID" value="NZ_CP045273.1"/>
</dbReference>
<dbReference type="InterPro" id="IPR007235">
    <property type="entry name" value="Glyco_trans_28_C"/>
</dbReference>
<reference evidence="13 14" key="1">
    <citation type="submission" date="2019-10" db="EMBL/GenBank/DDBJ databases">
        <title>Complete genome sequences for adaption low water activity.</title>
        <authorList>
            <person name="Zhao L."/>
            <person name="Zhong J."/>
        </authorList>
    </citation>
    <scope>NUCLEOTIDE SEQUENCE [LARGE SCALE GENOMIC DNA]</scope>
    <source>
        <strain evidence="13 14">FDU301</strain>
        <plasmid evidence="14">pfdu301a</plasmid>
    </source>
</reference>
<dbReference type="Pfam" id="PF04101">
    <property type="entry name" value="Glyco_tran_28_C"/>
    <property type="match status" value="1"/>
</dbReference>
<dbReference type="PANTHER" id="PTHR21015:SF22">
    <property type="entry name" value="GLYCOSYLTRANSFERASE"/>
    <property type="match status" value="1"/>
</dbReference>
<keyword evidence="5 10" id="KW-0133">Cell shape</keyword>
<evidence type="ECO:0000256" key="3">
    <source>
        <dbReference type="ARBA" id="ARBA00022676"/>
    </source>
</evidence>
<feature type="binding site" evidence="10">
    <location>
        <position position="128"/>
    </location>
    <ligand>
        <name>UDP-N-acetyl-alpha-D-glucosamine</name>
        <dbReference type="ChEBI" id="CHEBI:57705"/>
    </ligand>
</feature>
<comment type="function">
    <text evidence="10">Cell wall formation. Catalyzes the transfer of a GlcNAc subunit on undecaprenyl-pyrophosphoryl-MurNAc-pentapeptide (lipid intermediate I) to form undecaprenyl-pyrophosphoryl-MurNAc-(pentapeptide)GlcNAc (lipid intermediate II).</text>
</comment>
<dbReference type="GO" id="GO:0050511">
    <property type="term" value="F:undecaprenyldiphospho-muramoylpentapeptide beta-N-acetylglucosaminyltransferase activity"/>
    <property type="evidence" value="ECO:0007669"/>
    <property type="project" value="UniProtKB-UniRule"/>
</dbReference>
<dbReference type="GO" id="GO:0051301">
    <property type="term" value="P:cell division"/>
    <property type="evidence" value="ECO:0007669"/>
    <property type="project" value="UniProtKB-KW"/>
</dbReference>
<evidence type="ECO:0000256" key="1">
    <source>
        <dbReference type="ARBA" id="ARBA00022475"/>
    </source>
</evidence>
<dbReference type="GO" id="GO:0008360">
    <property type="term" value="P:regulation of cell shape"/>
    <property type="evidence" value="ECO:0007669"/>
    <property type="project" value="UniProtKB-KW"/>
</dbReference>
<dbReference type="Proteomes" id="UP000501076">
    <property type="component" value="Plasmid pFDU301A"/>
</dbReference>
<keyword evidence="3 10" id="KW-0328">Glycosyltransferase</keyword>
<evidence type="ECO:0000313" key="14">
    <source>
        <dbReference type="Proteomes" id="UP000501076"/>
    </source>
</evidence>
<keyword evidence="13" id="KW-0614">Plasmid</keyword>
<feature type="binding site" evidence="10">
    <location>
        <begin position="14"/>
        <end position="16"/>
    </location>
    <ligand>
        <name>UDP-N-acetyl-alpha-D-glucosamine</name>
        <dbReference type="ChEBI" id="CHEBI:57705"/>
    </ligand>
</feature>
<dbReference type="GO" id="GO:0005975">
    <property type="term" value="P:carbohydrate metabolic process"/>
    <property type="evidence" value="ECO:0007669"/>
    <property type="project" value="InterPro"/>
</dbReference>
<feature type="binding site" evidence="10">
    <location>
        <position position="282"/>
    </location>
    <ligand>
        <name>UDP-N-acetyl-alpha-D-glucosamine</name>
        <dbReference type="ChEBI" id="CHEBI:57705"/>
    </ligand>
</feature>
<evidence type="ECO:0000256" key="5">
    <source>
        <dbReference type="ARBA" id="ARBA00022960"/>
    </source>
</evidence>
<dbReference type="InterPro" id="IPR004276">
    <property type="entry name" value="GlycoTrans_28_N"/>
</dbReference>
<dbReference type="Gene3D" id="3.40.50.2000">
    <property type="entry name" value="Glycogen Phosphorylase B"/>
    <property type="match status" value="2"/>
</dbReference>
<protein>
    <recommendedName>
        <fullName evidence="10">UDP-N-acetylglucosamine--N-acetylmuramyl-(pentapeptide) pyrophosphoryl-undecaprenol N-acetylglucosamine transferase</fullName>
        <ecNumber evidence="10">2.4.1.227</ecNumber>
    </recommendedName>
    <alternativeName>
        <fullName evidence="10">Undecaprenyl-PP-MurNAc-pentapeptide-UDPGlcNAc GlcNAc transferase</fullName>
    </alternativeName>
</protein>
<dbReference type="HAMAP" id="MF_00033">
    <property type="entry name" value="MurG"/>
    <property type="match status" value="1"/>
</dbReference>
<dbReference type="GO" id="GO:0009252">
    <property type="term" value="P:peptidoglycan biosynthetic process"/>
    <property type="evidence" value="ECO:0007669"/>
    <property type="project" value="UniProtKB-UniRule"/>
</dbReference>
<dbReference type="InterPro" id="IPR006009">
    <property type="entry name" value="GlcNAc_MurG"/>
</dbReference>
<dbReference type="UniPathway" id="UPA00219"/>
<accession>A0A6M6E151</accession>
<organism evidence="13 14">
    <name type="scientific">Priestia megaterium</name>
    <name type="common">Bacillus megaterium</name>
    <dbReference type="NCBI Taxonomy" id="1404"/>
    <lineage>
        <taxon>Bacteria</taxon>
        <taxon>Bacillati</taxon>
        <taxon>Bacillota</taxon>
        <taxon>Bacilli</taxon>
        <taxon>Bacillales</taxon>
        <taxon>Bacillaceae</taxon>
        <taxon>Priestia</taxon>
    </lineage>
</organism>
<dbReference type="SUPFAM" id="SSF53756">
    <property type="entry name" value="UDP-Glycosyltransferase/glycogen phosphorylase"/>
    <property type="match status" value="1"/>
</dbReference>
<keyword evidence="2 10" id="KW-0132">Cell division</keyword>
<comment type="caution">
    <text evidence="10">Lacks conserved residue(s) required for the propagation of feature annotation.</text>
</comment>
<evidence type="ECO:0000256" key="7">
    <source>
        <dbReference type="ARBA" id="ARBA00023136"/>
    </source>
</evidence>
<evidence type="ECO:0000313" key="13">
    <source>
        <dbReference type="EMBL" id="QJX80783.1"/>
    </source>
</evidence>
<evidence type="ECO:0000259" key="12">
    <source>
        <dbReference type="Pfam" id="PF04101"/>
    </source>
</evidence>
<feature type="domain" description="Glycosyl transferase family 28 C-terminal" evidence="12">
    <location>
        <begin position="180"/>
        <end position="336"/>
    </location>
</feature>
<comment type="pathway">
    <text evidence="10">Cell wall biogenesis; peptidoglycan biosynthesis.</text>
</comment>
<dbReference type="EC" id="2.4.1.227" evidence="10"/>
<dbReference type="AlphaFoldDB" id="A0A6M6E151"/>
<evidence type="ECO:0000256" key="10">
    <source>
        <dbReference type="HAMAP-Rule" id="MF_00033"/>
    </source>
</evidence>
<evidence type="ECO:0000256" key="8">
    <source>
        <dbReference type="ARBA" id="ARBA00023306"/>
    </source>
</evidence>
<comment type="catalytic activity">
    <reaction evidence="10">
        <text>di-trans,octa-cis-undecaprenyl diphospho-N-acetyl-alpha-D-muramoyl-L-alanyl-D-glutamyl-meso-2,6-diaminopimeloyl-D-alanyl-D-alanine + UDP-N-acetyl-alpha-D-glucosamine = di-trans,octa-cis-undecaprenyl diphospho-[N-acetyl-alpha-D-glucosaminyl-(1-&gt;4)]-N-acetyl-alpha-D-muramoyl-L-alanyl-D-glutamyl-meso-2,6-diaminopimeloyl-D-alanyl-D-alanine + UDP + H(+)</text>
        <dbReference type="Rhea" id="RHEA:31227"/>
        <dbReference type="ChEBI" id="CHEBI:15378"/>
        <dbReference type="ChEBI" id="CHEBI:57705"/>
        <dbReference type="ChEBI" id="CHEBI:58223"/>
        <dbReference type="ChEBI" id="CHEBI:61387"/>
        <dbReference type="ChEBI" id="CHEBI:61388"/>
        <dbReference type="EC" id="2.4.1.227"/>
    </reaction>
</comment>
<evidence type="ECO:0000256" key="2">
    <source>
        <dbReference type="ARBA" id="ARBA00022618"/>
    </source>
</evidence>
<comment type="subcellular location">
    <subcellularLocation>
        <location evidence="10">Cell membrane</location>
        <topology evidence="10">Peripheral membrane protein</topology>
        <orientation evidence="10">Cytoplasmic side</orientation>
    </subcellularLocation>
</comment>
<keyword evidence="4 10" id="KW-0808">Transferase</keyword>
<proteinExistence type="inferred from homology"/>
<keyword evidence="7 10" id="KW-0472">Membrane</keyword>
<feature type="binding site" evidence="10">
    <location>
        <position position="159"/>
    </location>
    <ligand>
        <name>UDP-N-acetyl-alpha-D-glucosamine</name>
        <dbReference type="ChEBI" id="CHEBI:57705"/>
    </ligand>
</feature>
<dbReference type="GO" id="GO:0071555">
    <property type="term" value="P:cell wall organization"/>
    <property type="evidence" value="ECO:0007669"/>
    <property type="project" value="UniProtKB-KW"/>
</dbReference>
<keyword evidence="8 10" id="KW-0131">Cell cycle</keyword>